<dbReference type="SUPFAM" id="SSF53474">
    <property type="entry name" value="alpha/beta-Hydrolases"/>
    <property type="match status" value="1"/>
</dbReference>
<dbReference type="Pfam" id="PF00561">
    <property type="entry name" value="Abhydrolase_1"/>
    <property type="match status" value="1"/>
</dbReference>
<dbReference type="EC" id="3.-.-.-" evidence="2"/>
<reference evidence="2 3" key="1">
    <citation type="submission" date="2018-10" db="EMBL/GenBank/DDBJ databases">
        <title>Relationship between Morphology and Antimicrobial Activity in Streptomyces.</title>
        <authorList>
            <person name="Kang H.J."/>
            <person name="Kim S.B."/>
        </authorList>
    </citation>
    <scope>NUCLEOTIDE SEQUENCE [LARGE SCALE GENOMIC DNA]</scope>
    <source>
        <strain evidence="2 3">BH38</strain>
    </source>
</reference>
<dbReference type="Gene3D" id="3.40.50.1820">
    <property type="entry name" value="alpha/beta hydrolase"/>
    <property type="match status" value="1"/>
</dbReference>
<sequence>MTEPTIGTLKVPGATLRYEVRGTGPVLLLIPGGGGDAGIFEPVADALADRFTVVTYDPRGHSRSPLDGPDVDQRVETQAEDAHRLLDRVAPDGSPAYVFGTSSGAIVAVELLIRHPERIARVVAHEPVLVSLLPDAAEHHAFFSHVVATFREAGVDAAMAEMSAGCGEERGEKPDLSGLSPRMLTTFERVRGNSAFFLGRVLGPFSAHEPDLAQLDACGGKLVPAVGWASYGLRLWRPAAWLGERYGVALAEFAGGHVGVVTHPAPFAGTLAALLR</sequence>
<dbReference type="AlphaFoldDB" id="A0A387H9Z7"/>
<evidence type="ECO:0000313" key="3">
    <source>
        <dbReference type="Proteomes" id="UP000271554"/>
    </source>
</evidence>
<dbReference type="GO" id="GO:0016787">
    <property type="term" value="F:hydrolase activity"/>
    <property type="evidence" value="ECO:0007669"/>
    <property type="project" value="UniProtKB-KW"/>
</dbReference>
<dbReference type="KEGG" id="shun:DWB77_02350"/>
<evidence type="ECO:0000313" key="2">
    <source>
        <dbReference type="EMBL" id="AYG80219.1"/>
    </source>
</evidence>
<dbReference type="RefSeq" id="WP_120721200.1">
    <property type="nucleotide sequence ID" value="NZ_CP032698.1"/>
</dbReference>
<dbReference type="EMBL" id="CP032698">
    <property type="protein sequence ID" value="AYG80219.1"/>
    <property type="molecule type" value="Genomic_DNA"/>
</dbReference>
<dbReference type="Proteomes" id="UP000271554">
    <property type="component" value="Chromosome"/>
</dbReference>
<keyword evidence="2" id="KW-0378">Hydrolase</keyword>
<name>A0A387H9Z7_9ACTN</name>
<dbReference type="InterPro" id="IPR029058">
    <property type="entry name" value="AB_hydrolase_fold"/>
</dbReference>
<dbReference type="OrthoDB" id="3210164at2"/>
<organism evidence="2 3">
    <name type="scientific">Streptomyces hundungensis</name>
    <dbReference type="NCBI Taxonomy" id="1077946"/>
    <lineage>
        <taxon>Bacteria</taxon>
        <taxon>Bacillati</taxon>
        <taxon>Actinomycetota</taxon>
        <taxon>Actinomycetes</taxon>
        <taxon>Kitasatosporales</taxon>
        <taxon>Streptomycetaceae</taxon>
        <taxon>Streptomyces</taxon>
    </lineage>
</organism>
<keyword evidence="3" id="KW-1185">Reference proteome</keyword>
<evidence type="ECO:0000259" key="1">
    <source>
        <dbReference type="Pfam" id="PF00561"/>
    </source>
</evidence>
<dbReference type="InterPro" id="IPR050266">
    <property type="entry name" value="AB_hydrolase_sf"/>
</dbReference>
<feature type="domain" description="AB hydrolase-1" evidence="1">
    <location>
        <begin position="25"/>
        <end position="139"/>
    </location>
</feature>
<dbReference type="InterPro" id="IPR000073">
    <property type="entry name" value="AB_hydrolase_1"/>
</dbReference>
<accession>A0A387H9Z7</accession>
<protein>
    <submittedName>
        <fullName evidence="2">Putative hydrolase</fullName>
        <ecNumber evidence="2">3.-.-.-</ecNumber>
    </submittedName>
</protein>
<dbReference type="PANTHER" id="PTHR43798">
    <property type="entry name" value="MONOACYLGLYCEROL LIPASE"/>
    <property type="match status" value="1"/>
</dbReference>
<proteinExistence type="predicted"/>
<gene>
    <name evidence="2" type="ORF">DWB77_02350</name>
</gene>